<evidence type="ECO:0000313" key="2">
    <source>
        <dbReference type="Proteomes" id="UP001143910"/>
    </source>
</evidence>
<name>A0ACC1NG70_9HYPO</name>
<evidence type="ECO:0000313" key="1">
    <source>
        <dbReference type="EMBL" id="KAJ2978270.1"/>
    </source>
</evidence>
<accession>A0ACC1NG70</accession>
<organism evidence="1 2">
    <name type="scientific">Zarea fungicola</name>
    <dbReference type="NCBI Taxonomy" id="93591"/>
    <lineage>
        <taxon>Eukaryota</taxon>
        <taxon>Fungi</taxon>
        <taxon>Dikarya</taxon>
        <taxon>Ascomycota</taxon>
        <taxon>Pezizomycotina</taxon>
        <taxon>Sordariomycetes</taxon>
        <taxon>Hypocreomycetidae</taxon>
        <taxon>Hypocreales</taxon>
        <taxon>Cordycipitaceae</taxon>
        <taxon>Zarea</taxon>
    </lineage>
</organism>
<keyword evidence="2" id="KW-1185">Reference proteome</keyword>
<protein>
    <submittedName>
        <fullName evidence="1">Uncharacterized protein</fullName>
    </submittedName>
</protein>
<dbReference type="Proteomes" id="UP001143910">
    <property type="component" value="Unassembled WGS sequence"/>
</dbReference>
<proteinExistence type="predicted"/>
<gene>
    <name evidence="1" type="ORF">NQ176_g3909</name>
</gene>
<sequence length="296" mass="33255">MISNCGLNRLNQFPTYLSGHMRQAREDPILLAGLQSLDSILFSGLSMSQEDYDWAHKNGLQLTNIFGSTEVGPMMVSNGGNGPDAALLRPIHGTAYVFEPVGSEDDDRQLLELIVLPSSPDCPPESFRDQYGRFHTGDLFIEAMPGLYSFCGRGDDWIKTENSLRCDTSDLVESCVVVGAGRPSPALFIEPCADDMEPEMLKWLVLQRIRPFHDRLYIHERITSPLLVIVVPPKSLPRTATKGNIRRQAVEMLFKTQLDDIYLRLKITELLEPLRAFTSSADGSRVRYPNITHHCY</sequence>
<comment type="caution">
    <text evidence="1">The sequence shown here is derived from an EMBL/GenBank/DDBJ whole genome shotgun (WGS) entry which is preliminary data.</text>
</comment>
<dbReference type="EMBL" id="JANJQO010000392">
    <property type="protein sequence ID" value="KAJ2978270.1"/>
    <property type="molecule type" value="Genomic_DNA"/>
</dbReference>
<reference evidence="1" key="1">
    <citation type="submission" date="2022-08" db="EMBL/GenBank/DDBJ databases">
        <title>Genome Sequence of Lecanicillium fungicola.</title>
        <authorList>
            <person name="Buettner E."/>
        </authorList>
    </citation>
    <scope>NUCLEOTIDE SEQUENCE</scope>
    <source>
        <strain evidence="1">Babe33</strain>
    </source>
</reference>